<reference evidence="1 2" key="1">
    <citation type="submission" date="2024-02" db="EMBL/GenBank/DDBJ databases">
        <title>A draft genome for the cacao thread blight pathogen Marasmius crinis-equi.</title>
        <authorList>
            <person name="Cohen S.P."/>
            <person name="Baruah I.K."/>
            <person name="Amoako-Attah I."/>
            <person name="Bukari Y."/>
            <person name="Meinhardt L.W."/>
            <person name="Bailey B.A."/>
        </authorList>
    </citation>
    <scope>NUCLEOTIDE SEQUENCE [LARGE SCALE GENOMIC DNA]</scope>
    <source>
        <strain evidence="1 2">GH-76</strain>
    </source>
</reference>
<dbReference type="EMBL" id="JBAHYK010000740">
    <property type="protein sequence ID" value="KAL0571618.1"/>
    <property type="molecule type" value="Genomic_DNA"/>
</dbReference>
<proteinExistence type="predicted"/>
<sequence>TRESGMALVGQRLGIPVLSSRFIPEPWLAIDMKIPEPSLTLIPADAVHHTTLNPRAAGESFNLAPSVPATFAHSIVSSVFRHPSVQQPYPKQ</sequence>
<evidence type="ECO:0008006" key="3">
    <source>
        <dbReference type="Google" id="ProtNLM"/>
    </source>
</evidence>
<evidence type="ECO:0000313" key="2">
    <source>
        <dbReference type="Proteomes" id="UP001465976"/>
    </source>
</evidence>
<evidence type="ECO:0000313" key="1">
    <source>
        <dbReference type="EMBL" id="KAL0571618.1"/>
    </source>
</evidence>
<keyword evidence="2" id="KW-1185">Reference proteome</keyword>
<comment type="caution">
    <text evidence="1">The sequence shown here is derived from an EMBL/GenBank/DDBJ whole genome shotgun (WGS) entry which is preliminary data.</text>
</comment>
<organism evidence="1 2">
    <name type="scientific">Marasmius crinis-equi</name>
    <dbReference type="NCBI Taxonomy" id="585013"/>
    <lineage>
        <taxon>Eukaryota</taxon>
        <taxon>Fungi</taxon>
        <taxon>Dikarya</taxon>
        <taxon>Basidiomycota</taxon>
        <taxon>Agaricomycotina</taxon>
        <taxon>Agaricomycetes</taxon>
        <taxon>Agaricomycetidae</taxon>
        <taxon>Agaricales</taxon>
        <taxon>Marasmiineae</taxon>
        <taxon>Marasmiaceae</taxon>
        <taxon>Marasmius</taxon>
    </lineage>
</organism>
<accession>A0ABR3F8X6</accession>
<dbReference type="Proteomes" id="UP001465976">
    <property type="component" value="Unassembled WGS sequence"/>
</dbReference>
<name>A0ABR3F8X6_9AGAR</name>
<gene>
    <name evidence="1" type="ORF">V5O48_010336</name>
</gene>
<protein>
    <recommendedName>
        <fullName evidence="3">LysR family transcriptional regulator</fullName>
    </recommendedName>
</protein>
<feature type="non-terminal residue" evidence="1">
    <location>
        <position position="1"/>
    </location>
</feature>